<dbReference type="PATRIC" id="fig|1623450.3.peg.310"/>
<evidence type="ECO:0000256" key="12">
    <source>
        <dbReference type="PIRNR" id="PIRNR006250"/>
    </source>
</evidence>
<comment type="pathway">
    <text evidence="2">Cofactor biosynthesis; NAD(+) biosynthesis; nicotinate D-ribonucleotide from quinolinate: step 1/1.</text>
</comment>
<dbReference type="UniPathway" id="UPA00253">
    <property type="reaction ID" value="UER00331"/>
</dbReference>
<dbReference type="EC" id="2.4.2.19" evidence="5"/>
<dbReference type="GO" id="GO:0034213">
    <property type="term" value="P:quinolinate catabolic process"/>
    <property type="evidence" value="ECO:0007669"/>
    <property type="project" value="TreeGrafter"/>
</dbReference>
<name>A0A0H4J121_9PROT</name>
<comment type="subunit">
    <text evidence="4">Hexamer formed by 3 homodimers.</text>
</comment>
<accession>A0A0H4J121</accession>
<dbReference type="PANTHER" id="PTHR32179:SF3">
    <property type="entry name" value="NICOTINATE-NUCLEOTIDE PYROPHOSPHORYLASE [CARBOXYLATING]"/>
    <property type="match status" value="1"/>
</dbReference>
<dbReference type="InterPro" id="IPR004393">
    <property type="entry name" value="NadC"/>
</dbReference>
<dbReference type="Gene3D" id="3.90.1170.20">
    <property type="entry name" value="Quinolinate phosphoribosyl transferase, N-terminal domain"/>
    <property type="match status" value="1"/>
</dbReference>
<keyword evidence="6" id="KW-0662">Pyridine nucleotide biosynthesis</keyword>
<evidence type="ECO:0000256" key="5">
    <source>
        <dbReference type="ARBA" id="ARBA00011944"/>
    </source>
</evidence>
<feature type="domain" description="Quinolinate phosphoribosyl transferase N-terminal" evidence="14">
    <location>
        <begin position="29"/>
        <end position="112"/>
    </location>
</feature>
<keyword evidence="7 12" id="KW-0328">Glycosyltransferase</keyword>
<dbReference type="InterPro" id="IPR022412">
    <property type="entry name" value="Quinolinate_PRibosylTrfase_N"/>
</dbReference>
<comment type="similarity">
    <text evidence="3 12">Belongs to the NadC/ModD family.</text>
</comment>
<dbReference type="OrthoDB" id="9782546at2"/>
<evidence type="ECO:0000259" key="14">
    <source>
        <dbReference type="Pfam" id="PF02749"/>
    </source>
</evidence>
<evidence type="ECO:0000256" key="6">
    <source>
        <dbReference type="ARBA" id="ARBA00022642"/>
    </source>
</evidence>
<dbReference type="PANTHER" id="PTHR32179">
    <property type="entry name" value="NICOTINATE-NUCLEOTIDE PYROPHOSPHORYLASE [CARBOXYLATING]"/>
    <property type="match status" value="1"/>
</dbReference>
<protein>
    <recommendedName>
        <fullName evidence="11">Probable nicotinate-nucleotide pyrophosphorylase [carboxylating]</fullName>
        <ecNumber evidence="5">2.4.2.19</ecNumber>
    </recommendedName>
    <alternativeName>
        <fullName evidence="9">Quinolinate phosphoribosyltransferase [decarboxylating]</fullName>
    </alternativeName>
</protein>
<dbReference type="InterPro" id="IPR013785">
    <property type="entry name" value="Aldolase_TIM"/>
</dbReference>
<dbReference type="Gene3D" id="3.20.20.70">
    <property type="entry name" value="Aldolase class I"/>
    <property type="match status" value="1"/>
</dbReference>
<dbReference type="Pfam" id="PF02749">
    <property type="entry name" value="QRPTase_N"/>
    <property type="match status" value="1"/>
</dbReference>
<dbReference type="Pfam" id="PF01729">
    <property type="entry name" value="QRPTase_C"/>
    <property type="match status" value="1"/>
</dbReference>
<evidence type="ECO:0000256" key="4">
    <source>
        <dbReference type="ARBA" id="ARBA00011218"/>
    </source>
</evidence>
<keyword evidence="8 12" id="KW-0808">Transferase</keyword>
<dbReference type="InterPro" id="IPR027277">
    <property type="entry name" value="NadC/ModD"/>
</dbReference>
<gene>
    <name evidence="15" type="ORF">VI33_01560</name>
</gene>
<dbReference type="InterPro" id="IPR036068">
    <property type="entry name" value="Nicotinate_pribotase-like_C"/>
</dbReference>
<dbReference type="InterPro" id="IPR037128">
    <property type="entry name" value="Quinolinate_PRibosylTase_N_sf"/>
</dbReference>
<dbReference type="GO" id="GO:0004514">
    <property type="term" value="F:nicotinate-nucleotide diphosphorylase (carboxylating) activity"/>
    <property type="evidence" value="ECO:0007669"/>
    <property type="project" value="UniProtKB-EC"/>
</dbReference>
<reference evidence="15 16" key="1">
    <citation type="submission" date="2015-03" db="EMBL/GenBank/DDBJ databases">
        <title>Comparative analysis of the OM43 clade including a novel species from Red Sea uncovers genomic and metabolic diversity among marine methylotrophs.</title>
        <authorList>
            <person name="Jimenez-Infante F."/>
            <person name="Ngugi D.K."/>
            <person name="Vinu M."/>
            <person name="Alam I."/>
            <person name="Kamau A."/>
            <person name="Blom J."/>
            <person name="Bajic V.B."/>
            <person name="Stingl U."/>
        </authorList>
    </citation>
    <scope>NUCLEOTIDE SEQUENCE [LARGE SCALE GENOMIC DNA]</scope>
    <source>
        <strain evidence="15 16">MBRSH7</strain>
    </source>
</reference>
<evidence type="ECO:0000256" key="2">
    <source>
        <dbReference type="ARBA" id="ARBA00004893"/>
    </source>
</evidence>
<proteinExistence type="inferred from homology"/>
<evidence type="ECO:0000256" key="11">
    <source>
        <dbReference type="ARBA" id="ARBA00069173"/>
    </source>
</evidence>
<dbReference type="FunFam" id="3.90.1170.20:FF:000001">
    <property type="entry name" value="Nicotinate-nucleotide diphosphorylase (Carboxylating)"/>
    <property type="match status" value="1"/>
</dbReference>
<organism evidence="15 16">
    <name type="scientific">Methylophilales bacterium MBRS-H7</name>
    <dbReference type="NCBI Taxonomy" id="1623450"/>
    <lineage>
        <taxon>Bacteria</taxon>
        <taxon>Pseudomonadati</taxon>
        <taxon>Pseudomonadota</taxon>
        <taxon>Betaproteobacteria</taxon>
        <taxon>Nitrosomonadales</taxon>
        <taxon>OM43 clade</taxon>
    </lineage>
</organism>
<dbReference type="AlphaFoldDB" id="A0A0H4J121"/>
<evidence type="ECO:0000256" key="7">
    <source>
        <dbReference type="ARBA" id="ARBA00022676"/>
    </source>
</evidence>
<dbReference type="PIRSF" id="PIRSF006250">
    <property type="entry name" value="NadC_ModD"/>
    <property type="match status" value="1"/>
</dbReference>
<evidence type="ECO:0000313" key="16">
    <source>
        <dbReference type="Proteomes" id="UP000066549"/>
    </source>
</evidence>
<dbReference type="Proteomes" id="UP000066549">
    <property type="component" value="Chromosome"/>
</dbReference>
<comment type="function">
    <text evidence="1">Involved in the catabolism of quinolinic acid (QA).</text>
</comment>
<dbReference type="CDD" id="cd01572">
    <property type="entry name" value="QPRTase"/>
    <property type="match status" value="1"/>
</dbReference>
<evidence type="ECO:0000313" key="15">
    <source>
        <dbReference type="EMBL" id="AKO65473.1"/>
    </source>
</evidence>
<dbReference type="EMBL" id="CP011002">
    <property type="protein sequence ID" value="AKO65473.1"/>
    <property type="molecule type" value="Genomic_DNA"/>
</dbReference>
<dbReference type="SUPFAM" id="SSF54675">
    <property type="entry name" value="Nicotinate/Quinolinate PRTase N-terminal domain-like"/>
    <property type="match status" value="1"/>
</dbReference>
<comment type="catalytic activity">
    <reaction evidence="10">
        <text>nicotinate beta-D-ribonucleotide + CO2 + diphosphate = quinolinate + 5-phospho-alpha-D-ribose 1-diphosphate + 2 H(+)</text>
        <dbReference type="Rhea" id="RHEA:12733"/>
        <dbReference type="ChEBI" id="CHEBI:15378"/>
        <dbReference type="ChEBI" id="CHEBI:16526"/>
        <dbReference type="ChEBI" id="CHEBI:29959"/>
        <dbReference type="ChEBI" id="CHEBI:33019"/>
        <dbReference type="ChEBI" id="CHEBI:57502"/>
        <dbReference type="ChEBI" id="CHEBI:58017"/>
        <dbReference type="EC" id="2.4.2.19"/>
    </reaction>
</comment>
<evidence type="ECO:0000256" key="9">
    <source>
        <dbReference type="ARBA" id="ARBA00033102"/>
    </source>
</evidence>
<evidence type="ECO:0000256" key="8">
    <source>
        <dbReference type="ARBA" id="ARBA00022679"/>
    </source>
</evidence>
<evidence type="ECO:0000256" key="10">
    <source>
        <dbReference type="ARBA" id="ARBA00047445"/>
    </source>
</evidence>
<dbReference type="InterPro" id="IPR002638">
    <property type="entry name" value="Quinolinate_PRibosylTrfase_C"/>
</dbReference>
<evidence type="ECO:0000256" key="1">
    <source>
        <dbReference type="ARBA" id="ARBA00003237"/>
    </source>
</evidence>
<sequence>MNISFKRLLENEINRNILIALKEDIGKGDLTSSFIEKNSLSAAKIFCNENAIFCGKVWLDKIIKKQKSLKIKWQVKDGDFIQKGHCICEINGSTREILSIERVCLNFIQTLSGTATLTNQFVNIIKKTESQIYDTRKTIPGIRFSQKYAVKVGGGRNQRLGLFDMALFKENHFSANGTFETLLNKIKAKNLTNSIQIEVENLNQLKIALKYSVKNILLDNFSNSQIKKAIDMVNKNTILEVSGNVTQKSVLKIAKLGKLRISIGSLTKNIQAIDFSMLIEDKKSRST</sequence>
<dbReference type="FunFam" id="3.20.20.70:FF:000030">
    <property type="entry name" value="Nicotinate-nucleotide pyrophosphorylase, carboxylating"/>
    <property type="match status" value="1"/>
</dbReference>
<evidence type="ECO:0000256" key="3">
    <source>
        <dbReference type="ARBA" id="ARBA00009400"/>
    </source>
</evidence>
<evidence type="ECO:0000259" key="13">
    <source>
        <dbReference type="Pfam" id="PF01729"/>
    </source>
</evidence>
<dbReference type="NCBIfam" id="TIGR00078">
    <property type="entry name" value="nadC"/>
    <property type="match status" value="1"/>
</dbReference>
<dbReference type="GO" id="GO:0009435">
    <property type="term" value="P:NAD+ biosynthetic process"/>
    <property type="evidence" value="ECO:0007669"/>
    <property type="project" value="UniProtKB-UniPathway"/>
</dbReference>
<feature type="domain" description="Quinolinate phosphoribosyl transferase C-terminal" evidence="13">
    <location>
        <begin position="115"/>
        <end position="277"/>
    </location>
</feature>
<keyword evidence="16" id="KW-1185">Reference proteome</keyword>
<dbReference type="SUPFAM" id="SSF51690">
    <property type="entry name" value="Nicotinate/Quinolinate PRTase C-terminal domain-like"/>
    <property type="match status" value="1"/>
</dbReference>
<dbReference type="GO" id="GO:0005737">
    <property type="term" value="C:cytoplasm"/>
    <property type="evidence" value="ECO:0007669"/>
    <property type="project" value="TreeGrafter"/>
</dbReference>